<keyword evidence="2" id="KW-0479">Metal-binding</keyword>
<dbReference type="PROSITE" id="PS50048">
    <property type="entry name" value="ZN2_CY6_FUNGAL_2"/>
    <property type="match status" value="1"/>
</dbReference>
<dbReference type="CDD" id="cd00067">
    <property type="entry name" value="GAL4"/>
    <property type="match status" value="1"/>
</dbReference>
<keyword evidence="11" id="KW-1185">Reference proteome</keyword>
<dbReference type="AlphaFoldDB" id="A0A8H5GMP1"/>
<protein>
    <recommendedName>
        <fullName evidence="9">Zn(2)-C6 fungal-type domain-containing protein</fullName>
    </recommendedName>
</protein>
<dbReference type="InterPro" id="IPR001138">
    <property type="entry name" value="Zn2Cys6_DnaBD"/>
</dbReference>
<dbReference type="GO" id="GO:0008270">
    <property type="term" value="F:zinc ion binding"/>
    <property type="evidence" value="ECO:0007669"/>
    <property type="project" value="InterPro"/>
</dbReference>
<name>A0A8H5GMP1_9AGAR</name>
<evidence type="ECO:0000313" key="10">
    <source>
        <dbReference type="EMBL" id="KAF5367470.1"/>
    </source>
</evidence>
<feature type="domain" description="Zn(2)-C6 fungal-type" evidence="9">
    <location>
        <begin position="144"/>
        <end position="176"/>
    </location>
</feature>
<evidence type="ECO:0000256" key="7">
    <source>
        <dbReference type="SAM" id="Coils"/>
    </source>
</evidence>
<dbReference type="PANTHER" id="PTHR31845:SF17">
    <property type="entry name" value="ZN(II)2CYS6 TRANSCRIPTION FACTOR (EUROFUNG)"/>
    <property type="match status" value="1"/>
</dbReference>
<sequence>MSNHFQQWNTQYHPQPEHTYPSYDQTSNDYSYPSEPSQSSLYASGTRSDPYMQNPNYQQPQQQQHPTLPTSYNFQPELFRDPNRILPSSSSGQVHHPTTSYIPSSSSTAKRQRVHEPVDDTKDEDVDTDAIPEQKEGNKGKPGACARCKSLKVRCEFKTDTDPCKRCLNGGHECVIPGRKKRRTPPKREHLLAQIQKQAEEIEKLMAKLVATEASNRDSRRTSTEDLCETVSPDFLSSTASQGTLTVPSSANKAVEDWFAKARDSLTEFGGFIGMGGASLPKSYIVDPDLEDSSDVEDSDEYSDARSDFEDNNYVISTVESDAEEVESGRRGRGTSVSSSGSGQRAKLKGAKKGGGRMATLPSEAAPFGLMAGLSLRNKKRSDAGSDVGQEEAAEGENGLGVANADFFRSPTPDPKSTSIDAVPQAPHILARGIITPEEIEPLFKIFFDLINPSISLVDPVLYTPERTVYRSPFLFTVICAVSSRFYTERPGIYMQAMHYAQFAAGSALIGGPKNVEMVMAYIILSLYQLPFKRWEDSRGWLYLGLAIRIATELNLHHPVTAKPQNEFHAREMLNRTRVWLNCFNLDRSTGSQYGKAPIIPDTDYLANHSEDWWHSSPWNMKNFDVHLICYQNELRVMAGFVKKIYSNPEHPTGLNKEVDFERLAAETDEELQQLEERWFPILDKNVDPNDRQGLLRTGLLKLAFSYARLIALSYGFQHAFGKNNFNENPFLMRCKTAAFDVVKAMVENLAQPELRIYIRHGPEAQSVFTTFAAAFLVKLLQPKFSSYLDDHTRQEIRNHVQSVIDLFSSPDIALDNRHGPKLYARFLKGLLASPMVTGVPRRKTHHPLSSSMSSSSSGRQSGPHNHLNGLSADHPSPASSHSLSPPPSHEAMSFDHFAPTSQGAIDPFQTSMGVDPSHSSALPQDDFGMGQTDYNPYQQQGLPLPDGDDLLRMHSISDPANWQGMAVPSYNWLGQFQNEMRFNMYGQNAQYMAM</sequence>
<dbReference type="SMART" id="SM00906">
    <property type="entry name" value="Fungal_trans"/>
    <property type="match status" value="1"/>
</dbReference>
<evidence type="ECO:0000313" key="11">
    <source>
        <dbReference type="Proteomes" id="UP000559256"/>
    </source>
</evidence>
<dbReference type="InterPro" id="IPR051089">
    <property type="entry name" value="prtT"/>
</dbReference>
<feature type="compositionally biased region" description="Basic residues" evidence="8">
    <location>
        <begin position="346"/>
        <end position="355"/>
    </location>
</feature>
<dbReference type="InterPro" id="IPR007219">
    <property type="entry name" value="XnlR_reg_dom"/>
</dbReference>
<dbReference type="InterPro" id="IPR036864">
    <property type="entry name" value="Zn2-C6_fun-type_DNA-bd_sf"/>
</dbReference>
<evidence type="ECO:0000256" key="3">
    <source>
        <dbReference type="ARBA" id="ARBA00023015"/>
    </source>
</evidence>
<feature type="compositionally biased region" description="Low complexity" evidence="8">
    <location>
        <begin position="871"/>
        <end position="884"/>
    </location>
</feature>
<proteinExistence type="predicted"/>
<keyword evidence="3" id="KW-0805">Transcription regulation</keyword>
<evidence type="ECO:0000256" key="2">
    <source>
        <dbReference type="ARBA" id="ARBA00022723"/>
    </source>
</evidence>
<dbReference type="GO" id="GO:0006351">
    <property type="term" value="P:DNA-templated transcription"/>
    <property type="evidence" value="ECO:0007669"/>
    <property type="project" value="InterPro"/>
</dbReference>
<evidence type="ECO:0000256" key="5">
    <source>
        <dbReference type="ARBA" id="ARBA00023163"/>
    </source>
</evidence>
<keyword evidence="5" id="KW-0804">Transcription</keyword>
<keyword evidence="6" id="KW-0539">Nucleus</keyword>
<dbReference type="CDD" id="cd12148">
    <property type="entry name" value="fungal_TF_MHR"/>
    <property type="match status" value="1"/>
</dbReference>
<comment type="caution">
    <text evidence="10">The sequence shown here is derived from an EMBL/GenBank/DDBJ whole genome shotgun (WGS) entry which is preliminary data.</text>
</comment>
<dbReference type="Pfam" id="PF04082">
    <property type="entry name" value="Fungal_trans"/>
    <property type="match status" value="1"/>
</dbReference>
<dbReference type="SUPFAM" id="SSF81995">
    <property type="entry name" value="beta-sandwich domain of Sec23/24"/>
    <property type="match status" value="1"/>
</dbReference>
<comment type="subcellular location">
    <subcellularLocation>
        <location evidence="1">Nucleus</location>
    </subcellularLocation>
</comment>
<feature type="region of interest" description="Disordered" evidence="8">
    <location>
        <begin position="1"/>
        <end position="143"/>
    </location>
</feature>
<feature type="region of interest" description="Disordered" evidence="8">
    <location>
        <begin position="288"/>
        <end position="359"/>
    </location>
</feature>
<dbReference type="PROSITE" id="PS00463">
    <property type="entry name" value="ZN2_CY6_FUNGAL_1"/>
    <property type="match status" value="1"/>
</dbReference>
<dbReference type="Pfam" id="PF00172">
    <property type="entry name" value="Zn_clus"/>
    <property type="match status" value="1"/>
</dbReference>
<feature type="coiled-coil region" evidence="7">
    <location>
        <begin position="188"/>
        <end position="215"/>
    </location>
</feature>
<feature type="compositionally biased region" description="Polar residues" evidence="8">
    <location>
        <begin position="65"/>
        <end position="74"/>
    </location>
</feature>
<dbReference type="Proteomes" id="UP000559256">
    <property type="component" value="Unassembled WGS sequence"/>
</dbReference>
<dbReference type="OrthoDB" id="39175at2759"/>
<dbReference type="Gene3D" id="4.10.240.10">
    <property type="entry name" value="Zn(2)-C6 fungal-type DNA-binding domain"/>
    <property type="match status" value="1"/>
</dbReference>
<dbReference type="PANTHER" id="PTHR31845">
    <property type="entry name" value="FINGER DOMAIN PROTEIN, PUTATIVE-RELATED"/>
    <property type="match status" value="1"/>
</dbReference>
<evidence type="ECO:0000256" key="1">
    <source>
        <dbReference type="ARBA" id="ARBA00004123"/>
    </source>
</evidence>
<dbReference type="EMBL" id="JAACJM010000019">
    <property type="protein sequence ID" value="KAF5367470.1"/>
    <property type="molecule type" value="Genomic_DNA"/>
</dbReference>
<feature type="compositionally biased region" description="Polar residues" evidence="8">
    <location>
        <begin position="900"/>
        <end position="923"/>
    </location>
</feature>
<feature type="compositionally biased region" description="Low complexity" evidence="8">
    <location>
        <begin position="50"/>
        <end position="64"/>
    </location>
</feature>
<organism evidence="10 11">
    <name type="scientific">Tetrapyrgos nigripes</name>
    <dbReference type="NCBI Taxonomy" id="182062"/>
    <lineage>
        <taxon>Eukaryota</taxon>
        <taxon>Fungi</taxon>
        <taxon>Dikarya</taxon>
        <taxon>Basidiomycota</taxon>
        <taxon>Agaricomycotina</taxon>
        <taxon>Agaricomycetes</taxon>
        <taxon>Agaricomycetidae</taxon>
        <taxon>Agaricales</taxon>
        <taxon>Marasmiineae</taxon>
        <taxon>Marasmiaceae</taxon>
        <taxon>Tetrapyrgos</taxon>
    </lineage>
</organism>
<evidence type="ECO:0000256" key="6">
    <source>
        <dbReference type="ARBA" id="ARBA00023242"/>
    </source>
</evidence>
<evidence type="ECO:0000256" key="8">
    <source>
        <dbReference type="SAM" id="MobiDB-lite"/>
    </source>
</evidence>
<feature type="compositionally biased region" description="Low complexity" evidence="8">
    <location>
        <begin position="334"/>
        <end position="343"/>
    </location>
</feature>
<dbReference type="GO" id="GO:0000981">
    <property type="term" value="F:DNA-binding transcription factor activity, RNA polymerase II-specific"/>
    <property type="evidence" value="ECO:0007669"/>
    <property type="project" value="InterPro"/>
</dbReference>
<feature type="compositionally biased region" description="Polar residues" evidence="8">
    <location>
        <begin position="22"/>
        <end position="47"/>
    </location>
</feature>
<feature type="region of interest" description="Disordered" evidence="8">
    <location>
        <begin position="840"/>
        <end position="934"/>
    </location>
</feature>
<dbReference type="GO" id="GO:0005634">
    <property type="term" value="C:nucleus"/>
    <property type="evidence" value="ECO:0007669"/>
    <property type="project" value="UniProtKB-SubCell"/>
</dbReference>
<gene>
    <name evidence="10" type="ORF">D9758_003782</name>
</gene>
<dbReference type="SMART" id="SM00066">
    <property type="entry name" value="GAL4"/>
    <property type="match status" value="1"/>
</dbReference>
<accession>A0A8H5GMP1</accession>
<feature type="compositionally biased region" description="Acidic residues" evidence="8">
    <location>
        <begin position="288"/>
        <end position="302"/>
    </location>
</feature>
<keyword evidence="7" id="KW-0175">Coiled coil</keyword>
<dbReference type="SUPFAM" id="SSF57701">
    <property type="entry name" value="Zn2/Cys6 DNA-binding domain"/>
    <property type="match status" value="1"/>
</dbReference>
<feature type="compositionally biased region" description="Polar residues" evidence="8">
    <location>
        <begin position="1"/>
        <end position="13"/>
    </location>
</feature>
<feature type="compositionally biased region" description="Acidic residues" evidence="8">
    <location>
        <begin position="121"/>
        <end position="130"/>
    </location>
</feature>
<keyword evidence="4" id="KW-0238">DNA-binding</keyword>
<evidence type="ECO:0000256" key="4">
    <source>
        <dbReference type="ARBA" id="ARBA00023125"/>
    </source>
</evidence>
<reference evidence="10 11" key="1">
    <citation type="journal article" date="2020" name="ISME J.">
        <title>Uncovering the hidden diversity of litter-decomposition mechanisms in mushroom-forming fungi.</title>
        <authorList>
            <person name="Floudas D."/>
            <person name="Bentzer J."/>
            <person name="Ahren D."/>
            <person name="Johansson T."/>
            <person name="Persson P."/>
            <person name="Tunlid A."/>
        </authorList>
    </citation>
    <scope>NUCLEOTIDE SEQUENCE [LARGE SCALE GENOMIC DNA]</scope>
    <source>
        <strain evidence="10 11">CBS 291.85</strain>
    </source>
</reference>
<dbReference type="GO" id="GO:0000976">
    <property type="term" value="F:transcription cis-regulatory region binding"/>
    <property type="evidence" value="ECO:0007669"/>
    <property type="project" value="TreeGrafter"/>
</dbReference>
<feature type="compositionally biased region" description="Low complexity" evidence="8">
    <location>
        <begin position="97"/>
        <end position="108"/>
    </location>
</feature>
<evidence type="ECO:0000259" key="9">
    <source>
        <dbReference type="PROSITE" id="PS50048"/>
    </source>
</evidence>